<dbReference type="EMBL" id="JAATIQ010000907">
    <property type="protein sequence ID" value="KAF4346830.1"/>
    <property type="molecule type" value="Genomic_DNA"/>
</dbReference>
<dbReference type="PANTHER" id="PTHR34724">
    <property type="entry name" value="OS12G0596101 PROTEIN"/>
    <property type="match status" value="1"/>
</dbReference>
<evidence type="ECO:0000313" key="1">
    <source>
        <dbReference type="EMBL" id="KAF4346830.1"/>
    </source>
</evidence>
<name>A0A7J6DLW1_CANSA</name>
<dbReference type="PANTHER" id="PTHR34724:SF2">
    <property type="entry name" value="OS12G0596101 PROTEIN"/>
    <property type="match status" value="1"/>
</dbReference>
<dbReference type="EMBL" id="JAATIQ010000049">
    <property type="protein sequence ID" value="KAF4393186.1"/>
    <property type="molecule type" value="Genomic_DNA"/>
</dbReference>
<evidence type="ECO:0000313" key="3">
    <source>
        <dbReference type="Proteomes" id="UP000583929"/>
    </source>
</evidence>
<evidence type="ECO:0000313" key="2">
    <source>
        <dbReference type="EMBL" id="KAF4393186.1"/>
    </source>
</evidence>
<dbReference type="AlphaFoldDB" id="A0A7J6DLW1"/>
<comment type="caution">
    <text evidence="1">The sequence shown here is derived from an EMBL/GenBank/DDBJ whole genome shotgun (WGS) entry which is preliminary data.</text>
</comment>
<protein>
    <submittedName>
        <fullName evidence="1">Uncharacterized protein</fullName>
    </submittedName>
</protein>
<reference evidence="1 3" key="1">
    <citation type="journal article" date="2020" name="bioRxiv">
        <title>Sequence and annotation of 42 cannabis genomes reveals extensive copy number variation in cannabinoid synthesis and pathogen resistance genes.</title>
        <authorList>
            <person name="Mckernan K.J."/>
            <person name="Helbert Y."/>
            <person name="Kane L.T."/>
            <person name="Ebling H."/>
            <person name="Zhang L."/>
            <person name="Liu B."/>
            <person name="Eaton Z."/>
            <person name="Mclaughlin S."/>
            <person name="Kingan S."/>
            <person name="Baybayan P."/>
            <person name="Concepcion G."/>
            <person name="Jordan M."/>
            <person name="Riva A."/>
            <person name="Barbazuk W."/>
            <person name="Harkins T."/>
        </authorList>
    </citation>
    <scope>NUCLEOTIDE SEQUENCE [LARGE SCALE GENOMIC DNA]</scope>
    <source>
        <strain evidence="3">cv. Jamaican Lion 4</strain>
        <strain evidence="1">Father</strain>
        <tissue evidence="1">Leaf</tissue>
    </source>
</reference>
<organism evidence="1 3">
    <name type="scientific">Cannabis sativa</name>
    <name type="common">Hemp</name>
    <name type="synonym">Marijuana</name>
    <dbReference type="NCBI Taxonomy" id="3483"/>
    <lineage>
        <taxon>Eukaryota</taxon>
        <taxon>Viridiplantae</taxon>
        <taxon>Streptophyta</taxon>
        <taxon>Embryophyta</taxon>
        <taxon>Tracheophyta</taxon>
        <taxon>Spermatophyta</taxon>
        <taxon>Magnoliopsida</taxon>
        <taxon>eudicotyledons</taxon>
        <taxon>Gunneridae</taxon>
        <taxon>Pentapetalae</taxon>
        <taxon>rosids</taxon>
        <taxon>fabids</taxon>
        <taxon>Rosales</taxon>
        <taxon>Cannabaceae</taxon>
        <taxon>Cannabis</taxon>
    </lineage>
</organism>
<keyword evidence="3" id="KW-1185">Reference proteome</keyword>
<proteinExistence type="predicted"/>
<accession>A0A7J6DLW1</accession>
<sequence length="81" mass="9350">MCYKVECQRCKKYSWGGCGQHLPSVYKQIEKGKHCRGGIPWMLVKSCYLKTDDLNSSKFSSLNLNLYEMVGVRNLPYSVNH</sequence>
<gene>
    <name evidence="2" type="ORF">G4B88_001920</name>
    <name evidence="1" type="ORF">G4B88_016985</name>
</gene>
<dbReference type="Proteomes" id="UP000583929">
    <property type="component" value="Unassembled WGS sequence"/>
</dbReference>